<name>C4JTK5_UNCRE</name>
<dbReference type="AlphaFoldDB" id="C4JTK5"/>
<gene>
    <name evidence="1" type="ORF">UREG_05794</name>
</gene>
<dbReference type="Proteomes" id="UP000002058">
    <property type="component" value="Unassembled WGS sequence"/>
</dbReference>
<dbReference type="KEGG" id="ure:UREG_05794"/>
<evidence type="ECO:0000313" key="1">
    <source>
        <dbReference type="EMBL" id="EEP80952.1"/>
    </source>
</evidence>
<sequence length="214" mass="24265">MAIAKLKMLFQKGEKGPLDSWIFHLKYASSYMSSSSATGKTRPRLSTGEGVDMRFAGGHREIRSLRGALSAEALNVLYANTCFRFHTRVANPADHSFFTFRKQVYAAHFSMIPALEITFLLGPPYQPWEARYREFCGILAAMPKLRKLKLMLISDDFPEFTPFQEERQAWVLLMKPLTVKTSLKELDIALLIEVEEGMLLGPINIFSHTDSLKG</sequence>
<dbReference type="InParanoid" id="C4JTK5"/>
<protein>
    <submittedName>
        <fullName evidence="1">Uncharacterized protein</fullName>
    </submittedName>
</protein>
<dbReference type="VEuPathDB" id="FungiDB:UREG_05794"/>
<dbReference type="EMBL" id="CH476617">
    <property type="protein sequence ID" value="EEP80952.1"/>
    <property type="molecule type" value="Genomic_DNA"/>
</dbReference>
<proteinExistence type="predicted"/>
<dbReference type="GeneID" id="8443051"/>
<organism evidence="1 2">
    <name type="scientific">Uncinocarpus reesii (strain UAMH 1704)</name>
    <dbReference type="NCBI Taxonomy" id="336963"/>
    <lineage>
        <taxon>Eukaryota</taxon>
        <taxon>Fungi</taxon>
        <taxon>Dikarya</taxon>
        <taxon>Ascomycota</taxon>
        <taxon>Pezizomycotina</taxon>
        <taxon>Eurotiomycetes</taxon>
        <taxon>Eurotiomycetidae</taxon>
        <taxon>Onygenales</taxon>
        <taxon>Onygenaceae</taxon>
        <taxon>Uncinocarpus</taxon>
    </lineage>
</organism>
<keyword evidence="2" id="KW-1185">Reference proteome</keyword>
<accession>C4JTK5</accession>
<reference evidence="2" key="1">
    <citation type="journal article" date="2009" name="Genome Res.">
        <title>Comparative genomic analyses of the human fungal pathogens Coccidioides and their relatives.</title>
        <authorList>
            <person name="Sharpton T.J."/>
            <person name="Stajich J.E."/>
            <person name="Rounsley S.D."/>
            <person name="Gardner M.J."/>
            <person name="Wortman J.R."/>
            <person name="Jordar V.S."/>
            <person name="Maiti R."/>
            <person name="Kodira C.D."/>
            <person name="Neafsey D.E."/>
            <person name="Zeng Q."/>
            <person name="Hung C.-Y."/>
            <person name="McMahan C."/>
            <person name="Muszewska A."/>
            <person name="Grynberg M."/>
            <person name="Mandel M.A."/>
            <person name="Kellner E.M."/>
            <person name="Barker B.M."/>
            <person name="Galgiani J.N."/>
            <person name="Orbach M.J."/>
            <person name="Kirkland T.N."/>
            <person name="Cole G.T."/>
            <person name="Henn M.R."/>
            <person name="Birren B.W."/>
            <person name="Taylor J.W."/>
        </authorList>
    </citation>
    <scope>NUCLEOTIDE SEQUENCE [LARGE SCALE GENOMIC DNA]</scope>
    <source>
        <strain evidence="2">UAMH 1704</strain>
    </source>
</reference>
<dbReference type="HOGENOM" id="CLU_1289801_0_0_1"/>
<dbReference type="RefSeq" id="XP_002585105.1">
    <property type="nucleotide sequence ID" value="XM_002585059.1"/>
</dbReference>
<evidence type="ECO:0000313" key="2">
    <source>
        <dbReference type="Proteomes" id="UP000002058"/>
    </source>
</evidence>